<reference evidence="9 10" key="1">
    <citation type="journal article" date="2016" name="Antonie Van Leeuwenhoek">
        <title>Dongia soli sp. nov., isolated from soil from Dokdo, Korea.</title>
        <authorList>
            <person name="Kim D.U."/>
            <person name="Lee H."/>
            <person name="Kim H."/>
            <person name="Kim S.G."/>
            <person name="Ka J.O."/>
        </authorList>
    </citation>
    <scope>NUCLEOTIDE SEQUENCE [LARGE SCALE GENOMIC DNA]</scope>
    <source>
        <strain evidence="9 10">D78</strain>
    </source>
</reference>
<proteinExistence type="predicted"/>
<feature type="domain" description="Methylated-DNA-[protein]-cysteine S-methyltransferase DNA binding" evidence="7">
    <location>
        <begin position="90"/>
        <end position="168"/>
    </location>
</feature>
<evidence type="ECO:0000313" key="10">
    <source>
        <dbReference type="Proteomes" id="UP001279642"/>
    </source>
</evidence>
<dbReference type="EMBL" id="JAXCLW010000001">
    <property type="protein sequence ID" value="MDY0881960.1"/>
    <property type="molecule type" value="Genomic_DNA"/>
</dbReference>
<comment type="catalytic activity">
    <reaction evidence="1">
        <text>a 4-O-methyl-thymidine in DNA + L-cysteinyl-[protein] = a thymidine in DNA + S-methyl-L-cysteinyl-[protein]</text>
        <dbReference type="Rhea" id="RHEA:53428"/>
        <dbReference type="Rhea" id="RHEA-COMP:10131"/>
        <dbReference type="Rhea" id="RHEA-COMP:10132"/>
        <dbReference type="Rhea" id="RHEA-COMP:13555"/>
        <dbReference type="Rhea" id="RHEA-COMP:13556"/>
        <dbReference type="ChEBI" id="CHEBI:29950"/>
        <dbReference type="ChEBI" id="CHEBI:82612"/>
        <dbReference type="ChEBI" id="CHEBI:137386"/>
        <dbReference type="ChEBI" id="CHEBI:137387"/>
        <dbReference type="EC" id="2.1.1.63"/>
    </reaction>
</comment>
<evidence type="ECO:0000259" key="8">
    <source>
        <dbReference type="Pfam" id="PF02870"/>
    </source>
</evidence>
<evidence type="ECO:0000256" key="2">
    <source>
        <dbReference type="ARBA" id="ARBA00022603"/>
    </source>
</evidence>
<dbReference type="GO" id="GO:0003908">
    <property type="term" value="F:methylated-DNA-[protein]-cysteine S-methyltransferase activity"/>
    <property type="evidence" value="ECO:0007669"/>
    <property type="project" value="UniProtKB-EC"/>
</dbReference>
<dbReference type="Gene3D" id="1.10.10.10">
    <property type="entry name" value="Winged helix-like DNA-binding domain superfamily/Winged helix DNA-binding domain"/>
    <property type="match status" value="1"/>
</dbReference>
<dbReference type="PROSITE" id="PS00374">
    <property type="entry name" value="MGMT"/>
    <property type="match status" value="1"/>
</dbReference>
<dbReference type="InterPro" id="IPR008332">
    <property type="entry name" value="MethylG_MeTrfase_N"/>
</dbReference>
<dbReference type="Proteomes" id="UP001279642">
    <property type="component" value="Unassembled WGS sequence"/>
</dbReference>
<evidence type="ECO:0000256" key="3">
    <source>
        <dbReference type="ARBA" id="ARBA00022679"/>
    </source>
</evidence>
<dbReference type="InterPro" id="IPR036388">
    <property type="entry name" value="WH-like_DNA-bd_sf"/>
</dbReference>
<dbReference type="RefSeq" id="WP_320506999.1">
    <property type="nucleotide sequence ID" value="NZ_JAXCLW010000001.1"/>
</dbReference>
<name>A0ABU5E8M7_9PROT</name>
<evidence type="ECO:0000256" key="6">
    <source>
        <dbReference type="ARBA" id="ARBA00049348"/>
    </source>
</evidence>
<dbReference type="EC" id="2.1.1.63" evidence="9"/>
<dbReference type="SUPFAM" id="SSF53155">
    <property type="entry name" value="Methylated DNA-protein cysteine methyltransferase domain"/>
    <property type="match status" value="1"/>
</dbReference>
<keyword evidence="4" id="KW-0227">DNA damage</keyword>
<comment type="caution">
    <text evidence="9">The sequence shown here is derived from an EMBL/GenBank/DDBJ whole genome shotgun (WGS) entry which is preliminary data.</text>
</comment>
<dbReference type="PANTHER" id="PTHR10815:SF13">
    <property type="entry name" value="METHYLATED-DNA--PROTEIN-CYSTEINE METHYLTRANSFERASE"/>
    <property type="match status" value="1"/>
</dbReference>
<sequence length="174" mass="18985">MNHLTTETSPDLPADTFSGEAIGHASIETPIGWIDVGATESAIVQLHWHHRQPKQRDTSPLLDEACRQLRAYIDGKLHDFDLPLDAVGSDFAKSVWQQMLAIPYGRSRTYGDVANTLQAPAQLVGQACGQNPIAVIIPCHRILGANSIGGYSSELGLRAKTFLLDLERGQGRLF</sequence>
<dbReference type="Gene3D" id="3.30.160.70">
    <property type="entry name" value="Methylated DNA-protein cysteine methyltransferase domain"/>
    <property type="match status" value="1"/>
</dbReference>
<comment type="catalytic activity">
    <reaction evidence="6">
        <text>a 6-O-methyl-2'-deoxyguanosine in DNA + L-cysteinyl-[protein] = S-methyl-L-cysteinyl-[protein] + a 2'-deoxyguanosine in DNA</text>
        <dbReference type="Rhea" id="RHEA:24000"/>
        <dbReference type="Rhea" id="RHEA-COMP:10131"/>
        <dbReference type="Rhea" id="RHEA-COMP:10132"/>
        <dbReference type="Rhea" id="RHEA-COMP:11367"/>
        <dbReference type="Rhea" id="RHEA-COMP:11368"/>
        <dbReference type="ChEBI" id="CHEBI:29950"/>
        <dbReference type="ChEBI" id="CHEBI:82612"/>
        <dbReference type="ChEBI" id="CHEBI:85445"/>
        <dbReference type="ChEBI" id="CHEBI:85448"/>
        <dbReference type="EC" id="2.1.1.63"/>
    </reaction>
</comment>
<dbReference type="InterPro" id="IPR036631">
    <property type="entry name" value="MGMT_N_sf"/>
</dbReference>
<organism evidence="9 10">
    <name type="scientific">Dongia soli</name>
    <dbReference type="NCBI Taxonomy" id="600628"/>
    <lineage>
        <taxon>Bacteria</taxon>
        <taxon>Pseudomonadati</taxon>
        <taxon>Pseudomonadota</taxon>
        <taxon>Alphaproteobacteria</taxon>
        <taxon>Rhodospirillales</taxon>
        <taxon>Dongiaceae</taxon>
        <taxon>Dongia</taxon>
    </lineage>
</organism>
<keyword evidence="3 9" id="KW-0808">Transferase</keyword>
<feature type="domain" description="Methylguanine DNA methyltransferase ribonuclease-like" evidence="8">
    <location>
        <begin position="25"/>
        <end position="85"/>
    </location>
</feature>
<dbReference type="GO" id="GO:0032259">
    <property type="term" value="P:methylation"/>
    <property type="evidence" value="ECO:0007669"/>
    <property type="project" value="UniProtKB-KW"/>
</dbReference>
<dbReference type="NCBIfam" id="TIGR00589">
    <property type="entry name" value="ogt"/>
    <property type="match status" value="1"/>
</dbReference>
<keyword evidence="10" id="KW-1185">Reference proteome</keyword>
<dbReference type="SUPFAM" id="SSF46767">
    <property type="entry name" value="Methylated DNA-protein cysteine methyltransferase, C-terminal domain"/>
    <property type="match status" value="1"/>
</dbReference>
<evidence type="ECO:0000259" key="7">
    <source>
        <dbReference type="Pfam" id="PF01035"/>
    </source>
</evidence>
<dbReference type="InterPro" id="IPR036217">
    <property type="entry name" value="MethylDNA_cys_MeTrfase_DNAb"/>
</dbReference>
<evidence type="ECO:0000256" key="1">
    <source>
        <dbReference type="ARBA" id="ARBA00001286"/>
    </source>
</evidence>
<protein>
    <submittedName>
        <fullName evidence="9">Methylated-DNA--[protein]-cysteine S-methyltransferase</fullName>
        <ecNumber evidence="9">2.1.1.63</ecNumber>
    </submittedName>
</protein>
<dbReference type="InterPro" id="IPR001497">
    <property type="entry name" value="MethylDNA_cys_MeTrfase_AS"/>
</dbReference>
<evidence type="ECO:0000313" key="9">
    <source>
        <dbReference type="EMBL" id="MDY0881960.1"/>
    </source>
</evidence>
<evidence type="ECO:0000256" key="5">
    <source>
        <dbReference type="ARBA" id="ARBA00023204"/>
    </source>
</evidence>
<keyword evidence="2 9" id="KW-0489">Methyltransferase</keyword>
<dbReference type="InterPro" id="IPR014048">
    <property type="entry name" value="MethylDNA_cys_MeTrfase_DNA-bd"/>
</dbReference>
<dbReference type="Pfam" id="PF02870">
    <property type="entry name" value="Methyltransf_1N"/>
    <property type="match status" value="1"/>
</dbReference>
<gene>
    <name evidence="9" type="ORF">SMD27_03830</name>
</gene>
<accession>A0ABU5E8M7</accession>
<dbReference type="CDD" id="cd06445">
    <property type="entry name" value="ATase"/>
    <property type="match status" value="1"/>
</dbReference>
<keyword evidence="5" id="KW-0234">DNA repair</keyword>
<evidence type="ECO:0000256" key="4">
    <source>
        <dbReference type="ARBA" id="ARBA00022763"/>
    </source>
</evidence>
<dbReference type="PANTHER" id="PTHR10815">
    <property type="entry name" value="METHYLATED-DNA--PROTEIN-CYSTEINE METHYLTRANSFERASE"/>
    <property type="match status" value="1"/>
</dbReference>
<dbReference type="Pfam" id="PF01035">
    <property type="entry name" value="DNA_binding_1"/>
    <property type="match status" value="1"/>
</dbReference>